<evidence type="ECO:0000256" key="3">
    <source>
        <dbReference type="ARBA" id="ARBA00022475"/>
    </source>
</evidence>
<evidence type="ECO:0000256" key="7">
    <source>
        <dbReference type="SAM" id="Phobius"/>
    </source>
</evidence>
<feature type="transmembrane region" description="Helical" evidence="7">
    <location>
        <begin position="321"/>
        <end position="339"/>
    </location>
</feature>
<dbReference type="PANTHER" id="PTHR30250">
    <property type="entry name" value="PST FAMILY PREDICTED COLANIC ACID TRANSPORTER"/>
    <property type="match status" value="1"/>
</dbReference>
<feature type="transmembrane region" description="Helical" evidence="7">
    <location>
        <begin position="351"/>
        <end position="370"/>
    </location>
</feature>
<feature type="transmembrane region" description="Helical" evidence="7">
    <location>
        <begin position="76"/>
        <end position="99"/>
    </location>
</feature>
<evidence type="ECO:0000256" key="5">
    <source>
        <dbReference type="ARBA" id="ARBA00022989"/>
    </source>
</evidence>
<feature type="transmembrane region" description="Helical" evidence="7">
    <location>
        <begin position="111"/>
        <end position="130"/>
    </location>
</feature>
<evidence type="ECO:0000256" key="2">
    <source>
        <dbReference type="ARBA" id="ARBA00007430"/>
    </source>
</evidence>
<dbReference type="EMBL" id="JAMFMB010000023">
    <property type="protein sequence ID" value="MCL6285135.1"/>
    <property type="molecule type" value="Genomic_DNA"/>
</dbReference>
<feature type="transmembrane region" description="Helical" evidence="7">
    <location>
        <begin position="169"/>
        <end position="187"/>
    </location>
</feature>
<comment type="subcellular location">
    <subcellularLocation>
        <location evidence="1">Cell membrane</location>
        <topology evidence="1">Multi-pass membrane protein</topology>
    </subcellularLocation>
</comment>
<comment type="similarity">
    <text evidence="2">Belongs to the polysaccharide synthase family.</text>
</comment>
<feature type="transmembrane region" description="Helical" evidence="7">
    <location>
        <begin position="280"/>
        <end position="301"/>
    </location>
</feature>
<dbReference type="RefSeq" id="WP_249711632.1">
    <property type="nucleotide sequence ID" value="NZ_JAMFMB010000023.1"/>
</dbReference>
<evidence type="ECO:0000313" key="8">
    <source>
        <dbReference type="EMBL" id="MCL6285135.1"/>
    </source>
</evidence>
<evidence type="ECO:0000256" key="6">
    <source>
        <dbReference type="ARBA" id="ARBA00023136"/>
    </source>
</evidence>
<feature type="transmembrane region" description="Helical" evidence="7">
    <location>
        <begin position="376"/>
        <end position="396"/>
    </location>
</feature>
<evidence type="ECO:0000256" key="4">
    <source>
        <dbReference type="ARBA" id="ARBA00022692"/>
    </source>
</evidence>
<dbReference type="InterPro" id="IPR050833">
    <property type="entry name" value="Poly_Biosynth_Transport"/>
</dbReference>
<dbReference type="Proteomes" id="UP001203880">
    <property type="component" value="Unassembled WGS sequence"/>
</dbReference>
<evidence type="ECO:0000313" key="9">
    <source>
        <dbReference type="Proteomes" id="UP001203880"/>
    </source>
</evidence>
<feature type="transmembrane region" description="Helical" evidence="7">
    <location>
        <begin position="439"/>
        <end position="459"/>
    </location>
</feature>
<gene>
    <name evidence="8" type="ORF">M3P21_16520</name>
</gene>
<evidence type="ECO:0000256" key="1">
    <source>
        <dbReference type="ARBA" id="ARBA00004651"/>
    </source>
</evidence>
<comment type="caution">
    <text evidence="8">The sequence shown here is derived from an EMBL/GenBank/DDBJ whole genome shotgun (WGS) entry which is preliminary data.</text>
</comment>
<keyword evidence="5 7" id="KW-1133">Transmembrane helix</keyword>
<keyword evidence="6 7" id="KW-0472">Membrane</keyword>
<accession>A0ABT0Q5P7</accession>
<sequence length="478" mass="50739">MTSVRRAFAFATGEKYISAVLSIGTTAIVARLILPSEFGIAVLGMAALSVAQAMRELGSSAFIVQHADLTTAKMRTVFTINLMITLVLAIVFLVGAPVLASLLRAPGLERYLPVAALAFVTGAVVFPLHASLARDLKFKSLAGINVASSVVNSGVLILCAASGLSFLSFAWANVASALVGSVLLMWVRPRFEIFRLDTSAWSEVLSFSIFTGGSALLQRLSELLTLSILNITLSPLGVGLLHRASMICQFPERTVLAGVSAIALPVFSNRGRQKVDLGRVYLAAIDRLTVVIWPALGLIFLYAPVLVRLLLGPNWDEVTPLVRIIAAALFLNFPPGINYPLIIATGATKKVFFASALQVATTLPIIAVAAQFGITAVAWSTFALVALGVAISTYIVRSVVAFSWRDIAVSLQRSLKASILALIGPGLLAMIAGPDQSVLVFLTSACLAVIGWVAGLYLTDHPMLAEVQRTVRAIRSKL</sequence>
<reference evidence="8" key="1">
    <citation type="submission" date="2022-05" db="EMBL/GenBank/DDBJ databases">
        <authorList>
            <person name="Park J.-S."/>
        </authorList>
    </citation>
    <scope>NUCLEOTIDE SEQUENCE</scope>
    <source>
        <strain evidence="8">2012CJ41-6</strain>
    </source>
</reference>
<name>A0ABT0Q5P7_9RHOB</name>
<keyword evidence="3" id="KW-1003">Cell membrane</keyword>
<feature type="transmembrane region" description="Helical" evidence="7">
    <location>
        <begin position="417"/>
        <end position="433"/>
    </location>
</feature>
<dbReference type="PANTHER" id="PTHR30250:SF10">
    <property type="entry name" value="LIPOPOLYSACCHARIDE BIOSYNTHESIS PROTEIN WZXC"/>
    <property type="match status" value="1"/>
</dbReference>
<keyword evidence="4 7" id="KW-0812">Transmembrane</keyword>
<proteinExistence type="inferred from homology"/>
<feature type="transmembrane region" description="Helical" evidence="7">
    <location>
        <begin position="142"/>
        <end position="163"/>
    </location>
</feature>
<protein>
    <submittedName>
        <fullName evidence="8">Oligosaccharide flippase family protein</fullName>
    </submittedName>
</protein>
<dbReference type="Pfam" id="PF13440">
    <property type="entry name" value="Polysacc_synt_3"/>
    <property type="match status" value="1"/>
</dbReference>
<keyword evidence="9" id="KW-1185">Reference proteome</keyword>
<organism evidence="8 9">
    <name type="scientific">Ruegeria spongiae</name>
    <dbReference type="NCBI Taxonomy" id="2942209"/>
    <lineage>
        <taxon>Bacteria</taxon>
        <taxon>Pseudomonadati</taxon>
        <taxon>Pseudomonadota</taxon>
        <taxon>Alphaproteobacteria</taxon>
        <taxon>Rhodobacterales</taxon>
        <taxon>Roseobacteraceae</taxon>
        <taxon>Ruegeria</taxon>
    </lineage>
</organism>